<dbReference type="AlphaFoldDB" id="A0A382PVK7"/>
<dbReference type="EMBL" id="UINC01109779">
    <property type="protein sequence ID" value="SVC76830.1"/>
    <property type="molecule type" value="Genomic_DNA"/>
</dbReference>
<proteinExistence type="predicted"/>
<sequence length="120" mass="13419">MSGALGLLDFIAAFFERLAGLRVEIYDCLLCMSMNHTGEWLASSQGGFVPISPTVSSAHPLTLMKKKTDVVSGLVSEKHPFHQAQTQPGKAKQHRYERRKVRTILKVGDWGEEIEYEEVS</sequence>
<evidence type="ECO:0000313" key="1">
    <source>
        <dbReference type="EMBL" id="SVC76830.1"/>
    </source>
</evidence>
<accession>A0A382PVK7</accession>
<organism evidence="1">
    <name type="scientific">marine metagenome</name>
    <dbReference type="NCBI Taxonomy" id="408172"/>
    <lineage>
        <taxon>unclassified sequences</taxon>
        <taxon>metagenomes</taxon>
        <taxon>ecological metagenomes</taxon>
    </lineage>
</organism>
<reference evidence="1" key="1">
    <citation type="submission" date="2018-05" db="EMBL/GenBank/DDBJ databases">
        <authorList>
            <person name="Lanie J.A."/>
            <person name="Ng W.-L."/>
            <person name="Kazmierczak K.M."/>
            <person name="Andrzejewski T.M."/>
            <person name="Davidsen T.M."/>
            <person name="Wayne K.J."/>
            <person name="Tettelin H."/>
            <person name="Glass J.I."/>
            <person name="Rusch D."/>
            <person name="Podicherti R."/>
            <person name="Tsui H.-C.T."/>
            <person name="Winkler M.E."/>
        </authorList>
    </citation>
    <scope>NUCLEOTIDE SEQUENCE</scope>
</reference>
<name>A0A382PVK7_9ZZZZ</name>
<gene>
    <name evidence="1" type="ORF">METZ01_LOCUS329684</name>
</gene>
<protein>
    <submittedName>
        <fullName evidence="1">Uncharacterized protein</fullName>
    </submittedName>
</protein>